<dbReference type="EMBL" id="ADGI01000015">
    <property type="protein sequence ID" value="EGV34418.1"/>
    <property type="molecule type" value="Genomic_DNA"/>
</dbReference>
<protein>
    <submittedName>
        <fullName evidence="1">Uncharacterized protein</fullName>
    </submittedName>
</protein>
<organism evidence="1 2">
    <name type="scientific">Segatella oulorum F0390</name>
    <dbReference type="NCBI Taxonomy" id="702438"/>
    <lineage>
        <taxon>Bacteria</taxon>
        <taxon>Pseudomonadati</taxon>
        <taxon>Bacteroidota</taxon>
        <taxon>Bacteroidia</taxon>
        <taxon>Bacteroidales</taxon>
        <taxon>Prevotellaceae</taxon>
        <taxon>Segatella</taxon>
    </lineage>
</organism>
<accession>G1W977</accession>
<reference evidence="1 2" key="1">
    <citation type="submission" date="2011-07" db="EMBL/GenBank/DDBJ databases">
        <title>The Genome Sequence of Prevotella oulorum F0390.</title>
        <authorList>
            <consortium name="The Broad Institute Genome Sequencing Platform"/>
            <consortium name="The Broad Institute Genome Sequencing Center for Infectious Disease"/>
            <person name="Earl A."/>
            <person name="Ward D."/>
            <person name="Feldgarden M."/>
            <person name="Gevers D."/>
            <person name="Izard J."/>
            <person name="Ganesan A."/>
            <person name="Baranova O.V."/>
            <person name="Blanton J.M."/>
            <person name="Tanner A.C."/>
            <person name="Dewhirst F.E."/>
            <person name="Young S.K."/>
            <person name="Zeng Q."/>
            <person name="Gargeya S."/>
            <person name="Fitzgerald M."/>
            <person name="Haas B."/>
            <person name="Abouelleil A."/>
            <person name="Alvarado L."/>
            <person name="Arachchi H.M."/>
            <person name="Berlin A."/>
            <person name="Brown A."/>
            <person name="Chapman S.B."/>
            <person name="Chen Z."/>
            <person name="Dunbar C."/>
            <person name="Freedman E."/>
            <person name="Gearin G."/>
            <person name="Gellesch M."/>
            <person name="Goldberg J."/>
            <person name="Griggs A."/>
            <person name="Gujja S."/>
            <person name="Heiman D."/>
            <person name="Howarth C."/>
            <person name="Larson L."/>
            <person name="Lui A."/>
            <person name="MacDonald P.J.P."/>
            <person name="Mehta T."/>
            <person name="Montmayeur A."/>
            <person name="Murphy C."/>
            <person name="Neiman D."/>
            <person name="Pearson M."/>
            <person name="Priest M."/>
            <person name="Roberts A."/>
            <person name="Saif S."/>
            <person name="Shea T."/>
            <person name="Shenoy N."/>
            <person name="Sisk P."/>
            <person name="Stolte C."/>
            <person name="Sykes S."/>
            <person name="Wortman J."/>
            <person name="Nusbaum C."/>
            <person name="Birren B."/>
        </authorList>
    </citation>
    <scope>NUCLEOTIDE SEQUENCE [LARGE SCALE GENOMIC DNA]</scope>
    <source>
        <strain evidence="1 2">F0390</strain>
    </source>
</reference>
<proteinExistence type="predicted"/>
<comment type="caution">
    <text evidence="1">The sequence shown here is derived from an EMBL/GenBank/DDBJ whole genome shotgun (WGS) entry which is preliminary data.</text>
</comment>
<dbReference type="HOGENOM" id="CLU_3375232_0_0_10"/>
<evidence type="ECO:0000313" key="2">
    <source>
        <dbReference type="Proteomes" id="UP000005141"/>
    </source>
</evidence>
<sequence length="34" mass="3925">MLFFILFISILMKKLCEFGIGKLLKKLVNLAIIL</sequence>
<evidence type="ECO:0000313" key="1">
    <source>
        <dbReference type="EMBL" id="EGV34418.1"/>
    </source>
</evidence>
<dbReference type="Proteomes" id="UP000005141">
    <property type="component" value="Unassembled WGS sequence"/>
</dbReference>
<dbReference type="AlphaFoldDB" id="G1W977"/>
<keyword evidence="2" id="KW-1185">Reference proteome</keyword>
<gene>
    <name evidence="1" type="ORF">HMPREF9431_00378</name>
</gene>
<name>G1W977_9BACT</name>